<dbReference type="OrthoDB" id="10327307at2759"/>
<gene>
    <name evidence="2" type="ORF">F8M41_001226</name>
</gene>
<dbReference type="EMBL" id="WTPW01001098">
    <property type="protein sequence ID" value="KAF0457192.1"/>
    <property type="molecule type" value="Genomic_DNA"/>
</dbReference>
<evidence type="ECO:0000313" key="2">
    <source>
        <dbReference type="EMBL" id="KAF0457192.1"/>
    </source>
</evidence>
<name>A0A8H3XG54_GIGMA</name>
<dbReference type="SUPFAM" id="SSF52540">
    <property type="entry name" value="P-loop containing nucleoside triphosphate hydrolases"/>
    <property type="match status" value="1"/>
</dbReference>
<evidence type="ECO:0000256" key="1">
    <source>
        <dbReference type="SAM" id="MobiDB-lite"/>
    </source>
</evidence>
<organism evidence="2 3">
    <name type="scientific">Gigaspora margarita</name>
    <dbReference type="NCBI Taxonomy" id="4874"/>
    <lineage>
        <taxon>Eukaryota</taxon>
        <taxon>Fungi</taxon>
        <taxon>Fungi incertae sedis</taxon>
        <taxon>Mucoromycota</taxon>
        <taxon>Glomeromycotina</taxon>
        <taxon>Glomeromycetes</taxon>
        <taxon>Diversisporales</taxon>
        <taxon>Gigasporaceae</taxon>
        <taxon>Gigaspora</taxon>
    </lineage>
</organism>
<evidence type="ECO:0000313" key="3">
    <source>
        <dbReference type="Proteomes" id="UP000439903"/>
    </source>
</evidence>
<accession>A0A8H3XG54</accession>
<proteinExistence type="predicted"/>
<feature type="compositionally biased region" description="Basic and acidic residues" evidence="1">
    <location>
        <begin position="317"/>
        <end position="329"/>
    </location>
</feature>
<reference evidence="2 3" key="1">
    <citation type="journal article" date="2019" name="Environ. Microbiol.">
        <title>At the nexus of three kingdoms: the genome of the mycorrhizal fungus Gigaspora margarita provides insights into plant, endobacterial and fungal interactions.</title>
        <authorList>
            <person name="Venice F."/>
            <person name="Ghignone S."/>
            <person name="Salvioli di Fossalunga A."/>
            <person name="Amselem J."/>
            <person name="Novero M."/>
            <person name="Xianan X."/>
            <person name="Sedzielewska Toro K."/>
            <person name="Morin E."/>
            <person name="Lipzen A."/>
            <person name="Grigoriev I.V."/>
            <person name="Henrissat B."/>
            <person name="Martin F.M."/>
            <person name="Bonfante P."/>
        </authorList>
    </citation>
    <scope>NUCLEOTIDE SEQUENCE [LARGE SCALE GENOMIC DNA]</scope>
    <source>
        <strain evidence="2 3">BEG34</strain>
    </source>
</reference>
<dbReference type="Gene3D" id="3.40.50.300">
    <property type="entry name" value="P-loop containing nucleotide triphosphate hydrolases"/>
    <property type="match status" value="1"/>
</dbReference>
<dbReference type="InterPro" id="IPR027417">
    <property type="entry name" value="P-loop_NTPase"/>
</dbReference>
<dbReference type="AlphaFoldDB" id="A0A8H3XG54"/>
<feature type="region of interest" description="Disordered" evidence="1">
    <location>
        <begin position="316"/>
        <end position="357"/>
    </location>
</feature>
<protein>
    <submittedName>
        <fullName evidence="2">Uncharacterized protein</fullName>
    </submittedName>
</protein>
<comment type="caution">
    <text evidence="2">The sequence shown here is derived from an EMBL/GenBank/DDBJ whole genome shotgun (WGS) entry which is preliminary data.</text>
</comment>
<keyword evidence="3" id="KW-1185">Reference proteome</keyword>
<sequence>MSKENKDTRKPEDTDFFTKVLHDLDKKSDQIEKCEKERKTLPTDPLDKLRKICAQQNDIASSPLKESQIKAIFSNLSKDTRKLEDNKLFTKAFHDLDKKSDQIEKCEKEKKEIMTLPTDPLDQLQKISARQNDLVSSPLKELQTKAIFSNLSKGQTEGLIMEKNSSQLIETLEALKSAKDKTMSLPLRPPSAKFSGLKYPLKSASSVGSNIEYFEKLASKVIPINEEKTKPIPLSAVQPKFEKRKSFSLPNALDASNFFVNQDYSTAFLKNQPSEDKKILKTTKKSLSFSNLSKSETVQHSISAINELTTTTTISQPDKKTTSLKDEVKLSTSNNSSVSESLQDSPNFINQEDSDENKGRRIARLRKKFEPNTAVANIASMLNLPRLGIKDLYYDIQQHIDKKSQDFFQIGPLFSKVECKYHPLSTILQKDPRINGSFITFSNIEHTKNPDVNNWFEEGQKIILQSDQISQTFKNNRDTKELSLYEMLNEQFIVDLFRDENGIIRFVLVYLFTKKYLFAKLIRFCDPIIRENVDLASYRLEKIADYRKKDLLVIINKDKKKDFEEFGYKTCSEIWVSDAKICENNILLCKKVGFTNDDYSISKTRNIGIIAHIDAGTTECMLYYSRLERERAITIISATITFAWHDYCGRLRVEGT</sequence>
<feature type="compositionally biased region" description="Low complexity" evidence="1">
    <location>
        <begin position="331"/>
        <end position="345"/>
    </location>
</feature>
<dbReference type="Proteomes" id="UP000439903">
    <property type="component" value="Unassembled WGS sequence"/>
</dbReference>